<keyword evidence="1" id="KW-0808">Transferase</keyword>
<evidence type="ECO:0000256" key="1">
    <source>
        <dbReference type="ARBA" id="ARBA00022679"/>
    </source>
</evidence>
<evidence type="ECO:0000313" key="4">
    <source>
        <dbReference type="Proteomes" id="UP000177698"/>
    </source>
</evidence>
<dbReference type="Proteomes" id="UP000177698">
    <property type="component" value="Unassembled WGS sequence"/>
</dbReference>
<comment type="caution">
    <text evidence="3">The sequence shown here is derived from an EMBL/GenBank/DDBJ whole genome shotgun (WGS) entry which is preliminary data.</text>
</comment>
<organism evidence="3 4">
    <name type="scientific">Candidatus Roizmanbacteria bacterium RIFCSPLOWO2_01_FULL_37_12</name>
    <dbReference type="NCBI Taxonomy" id="1802056"/>
    <lineage>
        <taxon>Bacteria</taxon>
        <taxon>Candidatus Roizmaniibacteriota</taxon>
    </lineage>
</organism>
<dbReference type="InterPro" id="IPR041698">
    <property type="entry name" value="Methyltransf_25"/>
</dbReference>
<evidence type="ECO:0000259" key="2">
    <source>
        <dbReference type="Pfam" id="PF13649"/>
    </source>
</evidence>
<accession>A0A1F7IAW5</accession>
<name>A0A1F7IAW5_9BACT</name>
<evidence type="ECO:0000313" key="3">
    <source>
        <dbReference type="EMBL" id="OGK40492.1"/>
    </source>
</evidence>
<dbReference type="Pfam" id="PF13649">
    <property type="entry name" value="Methyltransf_25"/>
    <property type="match status" value="1"/>
</dbReference>
<sequence>MCNDNVRKGYNKVAENYLKGRDQFKNDKYLERLIKLLPKGSLILDIGCGAGIPIDSFLVDKGFKVKGIDISEKQIELARKNVPQADFVLKDMSLLKDNEYKVDVVISFYAIFHTPREKHLDLLKKFKSFLKDDGLLLVTMGSSDWVGTEKDFFGGEMSWSHYDANSNKELIKKAGFKIIFEEIDTSGNEKHLVVLAKK</sequence>
<dbReference type="STRING" id="1802056.A2954_06425"/>
<proteinExistence type="predicted"/>
<dbReference type="InterPro" id="IPR029063">
    <property type="entry name" value="SAM-dependent_MTases_sf"/>
</dbReference>
<dbReference type="GO" id="GO:0016740">
    <property type="term" value="F:transferase activity"/>
    <property type="evidence" value="ECO:0007669"/>
    <property type="project" value="UniProtKB-KW"/>
</dbReference>
<dbReference type="CDD" id="cd02440">
    <property type="entry name" value="AdoMet_MTases"/>
    <property type="match status" value="1"/>
</dbReference>
<feature type="domain" description="Methyltransferase" evidence="2">
    <location>
        <begin position="43"/>
        <end position="134"/>
    </location>
</feature>
<dbReference type="PANTHER" id="PTHR43861">
    <property type="entry name" value="TRANS-ACONITATE 2-METHYLTRANSFERASE-RELATED"/>
    <property type="match status" value="1"/>
</dbReference>
<dbReference type="SUPFAM" id="SSF53335">
    <property type="entry name" value="S-adenosyl-L-methionine-dependent methyltransferases"/>
    <property type="match status" value="1"/>
</dbReference>
<dbReference type="AlphaFoldDB" id="A0A1F7IAW5"/>
<dbReference type="Gene3D" id="3.40.50.150">
    <property type="entry name" value="Vaccinia Virus protein VP39"/>
    <property type="match status" value="1"/>
</dbReference>
<reference evidence="3 4" key="1">
    <citation type="journal article" date="2016" name="Nat. Commun.">
        <title>Thousands of microbial genomes shed light on interconnected biogeochemical processes in an aquifer system.</title>
        <authorList>
            <person name="Anantharaman K."/>
            <person name="Brown C.T."/>
            <person name="Hug L.A."/>
            <person name="Sharon I."/>
            <person name="Castelle C.J."/>
            <person name="Probst A.J."/>
            <person name="Thomas B.C."/>
            <person name="Singh A."/>
            <person name="Wilkins M.J."/>
            <person name="Karaoz U."/>
            <person name="Brodie E.L."/>
            <person name="Williams K.H."/>
            <person name="Hubbard S.S."/>
            <person name="Banfield J.F."/>
        </authorList>
    </citation>
    <scope>NUCLEOTIDE SEQUENCE [LARGE SCALE GENOMIC DNA]</scope>
</reference>
<dbReference type="EMBL" id="MGAG01000025">
    <property type="protein sequence ID" value="OGK40492.1"/>
    <property type="molecule type" value="Genomic_DNA"/>
</dbReference>
<gene>
    <name evidence="3" type="ORF">A2954_06425</name>
</gene>
<protein>
    <recommendedName>
        <fullName evidence="2">Methyltransferase domain-containing protein</fullName>
    </recommendedName>
</protein>